<accession>A0A6G0YU52</accession>
<comment type="caution">
    <text evidence="1">The sequence shown here is derived from an EMBL/GenBank/DDBJ whole genome shotgun (WGS) entry which is preliminary data.</text>
</comment>
<name>A0A6G0YU52_APHCR</name>
<evidence type="ECO:0000313" key="1">
    <source>
        <dbReference type="EMBL" id="KAF0761484.1"/>
    </source>
</evidence>
<dbReference type="OrthoDB" id="426210at2759"/>
<sequence length="139" mass="16121">MLGFYKFLKLLCFKLNIPITRDSYKLQISQLGIVSCDLRRNVADIMFLFDLLNGLIYSPELLSHIGLNVHTHILRKSNFFYVSLSKNNYTSTSFFPRALSLANSIMDHVDFFAMSRFPFISLIPLDSTILTSLKIFFFF</sequence>
<gene>
    <name evidence="1" type="ORF">FWK35_00013995</name>
</gene>
<reference evidence="1 2" key="1">
    <citation type="submission" date="2019-08" db="EMBL/GenBank/DDBJ databases">
        <title>Whole genome of Aphis craccivora.</title>
        <authorList>
            <person name="Voronova N.V."/>
            <person name="Shulinski R.S."/>
            <person name="Bandarenka Y.V."/>
            <person name="Zhorov D.G."/>
            <person name="Warner D."/>
        </authorList>
    </citation>
    <scope>NUCLEOTIDE SEQUENCE [LARGE SCALE GENOMIC DNA]</scope>
    <source>
        <strain evidence="1">180601</strain>
        <tissue evidence="1">Whole Body</tissue>
    </source>
</reference>
<dbReference type="Proteomes" id="UP000478052">
    <property type="component" value="Unassembled WGS sequence"/>
</dbReference>
<organism evidence="1 2">
    <name type="scientific">Aphis craccivora</name>
    <name type="common">Cowpea aphid</name>
    <dbReference type="NCBI Taxonomy" id="307492"/>
    <lineage>
        <taxon>Eukaryota</taxon>
        <taxon>Metazoa</taxon>
        <taxon>Ecdysozoa</taxon>
        <taxon>Arthropoda</taxon>
        <taxon>Hexapoda</taxon>
        <taxon>Insecta</taxon>
        <taxon>Pterygota</taxon>
        <taxon>Neoptera</taxon>
        <taxon>Paraneoptera</taxon>
        <taxon>Hemiptera</taxon>
        <taxon>Sternorrhyncha</taxon>
        <taxon>Aphidomorpha</taxon>
        <taxon>Aphidoidea</taxon>
        <taxon>Aphididae</taxon>
        <taxon>Aphidini</taxon>
        <taxon>Aphis</taxon>
        <taxon>Aphis</taxon>
    </lineage>
</organism>
<proteinExistence type="predicted"/>
<dbReference type="EMBL" id="VUJU01002380">
    <property type="protein sequence ID" value="KAF0761484.1"/>
    <property type="molecule type" value="Genomic_DNA"/>
</dbReference>
<protein>
    <submittedName>
        <fullName evidence="1">Uncharacterized protein</fullName>
    </submittedName>
</protein>
<evidence type="ECO:0000313" key="2">
    <source>
        <dbReference type="Proteomes" id="UP000478052"/>
    </source>
</evidence>
<dbReference type="AlphaFoldDB" id="A0A6G0YU52"/>
<keyword evidence="2" id="KW-1185">Reference proteome</keyword>